<name>Q2LQW3_SYNAS</name>
<keyword evidence="1" id="KW-0051">Antiviral defense</keyword>
<keyword evidence="2" id="KW-0732">Signal</keyword>
<dbReference type="InParanoid" id="Q2LQW3"/>
<dbReference type="Proteomes" id="UP000001933">
    <property type="component" value="Chromosome"/>
</dbReference>
<evidence type="ECO:0000256" key="2">
    <source>
        <dbReference type="SAM" id="SignalP"/>
    </source>
</evidence>
<reference evidence="4 5" key="1">
    <citation type="journal article" date="2007" name="Proc. Natl. Acad. Sci. U.S.A.">
        <title>The genome of Syntrophus aciditrophicus: life at the thermodynamic limit of microbial growth.</title>
        <authorList>
            <person name="McInerney M.J."/>
            <person name="Rohlin L."/>
            <person name="Mouttaki H."/>
            <person name="Kim U."/>
            <person name="Krupp R.S."/>
            <person name="Rios-Hernandez L."/>
            <person name="Sieber J."/>
            <person name="Struchtemeyer C.G."/>
            <person name="Bhattacharyya A."/>
            <person name="Campbell J.W."/>
            <person name="Gunsalus R.P."/>
        </authorList>
    </citation>
    <scope>NUCLEOTIDE SEQUENCE [LARGE SCALE GENOMIC DNA]</scope>
    <source>
        <strain evidence="4 5">SB</strain>
    </source>
</reference>
<dbReference type="PANTHER" id="PTHR36700">
    <property type="entry name" value="CRISPR SYSTEM CMR SUBUNIT CMR4"/>
    <property type="match status" value="1"/>
</dbReference>
<dbReference type="InterPro" id="IPR005537">
    <property type="entry name" value="RAMP_III_fam"/>
</dbReference>
<dbReference type="AlphaFoldDB" id="Q2LQW3"/>
<dbReference type="GO" id="GO:0051607">
    <property type="term" value="P:defense response to virus"/>
    <property type="evidence" value="ECO:0007669"/>
    <property type="project" value="UniProtKB-KW"/>
</dbReference>
<feature type="domain" description="CRISPR type III-associated protein" evidence="3">
    <location>
        <begin position="27"/>
        <end position="307"/>
    </location>
</feature>
<protein>
    <submittedName>
        <fullName evidence="4">Hypothetical exported protein</fullName>
    </submittedName>
</protein>
<dbReference type="Pfam" id="PF03787">
    <property type="entry name" value="RAMPs"/>
    <property type="match status" value="1"/>
</dbReference>
<dbReference type="PANTHER" id="PTHR36700:SF1">
    <property type="entry name" value="CRISPR SYSTEM CMR SUBUNIT CMR4"/>
    <property type="match status" value="1"/>
</dbReference>
<dbReference type="HOGENOM" id="CLU_047795_0_0_7"/>
<proteinExistence type="predicted"/>
<evidence type="ECO:0000259" key="3">
    <source>
        <dbReference type="Pfam" id="PF03787"/>
    </source>
</evidence>
<evidence type="ECO:0000256" key="1">
    <source>
        <dbReference type="ARBA" id="ARBA00023118"/>
    </source>
</evidence>
<gene>
    <name evidence="4" type="ORF">SYN_02249</name>
</gene>
<dbReference type="NCBIfam" id="TIGR02580">
    <property type="entry name" value="cas_RAMP_Cmr4"/>
    <property type="match status" value="1"/>
</dbReference>
<dbReference type="DNASU" id="3885106"/>
<organism evidence="4 5">
    <name type="scientific">Syntrophus aciditrophicus (strain SB)</name>
    <dbReference type="NCBI Taxonomy" id="56780"/>
    <lineage>
        <taxon>Bacteria</taxon>
        <taxon>Pseudomonadati</taxon>
        <taxon>Thermodesulfobacteriota</taxon>
        <taxon>Syntrophia</taxon>
        <taxon>Syntrophales</taxon>
        <taxon>Syntrophaceae</taxon>
        <taxon>Syntrophus</taxon>
    </lineage>
</organism>
<evidence type="ECO:0000313" key="4">
    <source>
        <dbReference type="EMBL" id="ABC76475.1"/>
    </source>
</evidence>
<dbReference type="STRING" id="56780.SYN_02249"/>
<dbReference type="InterPro" id="IPR013410">
    <property type="entry name" value="CRISPR-assoc_RAMP_Cmr4"/>
</dbReference>
<dbReference type="EMBL" id="CP000252">
    <property type="protein sequence ID" value="ABC76475.1"/>
    <property type="molecule type" value="Genomic_DNA"/>
</dbReference>
<keyword evidence="5" id="KW-1185">Reference proteome</keyword>
<dbReference type="KEGG" id="sat:SYN_02249"/>
<evidence type="ECO:0000313" key="5">
    <source>
        <dbReference type="Proteomes" id="UP000001933"/>
    </source>
</evidence>
<dbReference type="eggNOG" id="COG1336">
    <property type="taxonomic scope" value="Bacteria"/>
</dbReference>
<sequence>MTKKSMNHVSNYRRNAMLKRGLFSICTFYAVSPIHAGSGSSFAAVDLPIQRERHTNWPHIQASGVKGAMRAHYRDFAEDKSLINFLFGYDKDDDDYHKSYNSKRQENERFEVKDNFPGAISFSDAKLLAFPVRSNIAPFVWVTCPAVLKRLSDDLSFTGLGSIDDIQNIDGENALCLAGNISDKVILEDMFVNVVNVSTSNPIPQGFPTLDRLLLVSNETYKYAVESCTEIQTQIKIDSEKGTAQDGSLRYQELLPADSVLYTVVYYSRAVFDNALQAETVCSHVQDIITKFIQIGGDETLGRGICKLNWISGGGK</sequence>
<accession>Q2LQW3</accession>
<feature type="signal peptide" evidence="2">
    <location>
        <begin position="1"/>
        <end position="36"/>
    </location>
</feature>
<feature type="chain" id="PRO_5004212208" evidence="2">
    <location>
        <begin position="37"/>
        <end position="316"/>
    </location>
</feature>